<dbReference type="InterPro" id="IPR000801">
    <property type="entry name" value="Esterase-like"/>
</dbReference>
<dbReference type="GO" id="GO:0016788">
    <property type="term" value="F:hydrolase activity, acting on ester bonds"/>
    <property type="evidence" value="ECO:0007669"/>
    <property type="project" value="TreeGrafter"/>
</dbReference>
<gene>
    <name evidence="11" type="ORF">M0638_07940</name>
</gene>
<dbReference type="Proteomes" id="UP001139516">
    <property type="component" value="Unassembled WGS sequence"/>
</dbReference>
<evidence type="ECO:0000256" key="2">
    <source>
        <dbReference type="ARBA" id="ARBA00005622"/>
    </source>
</evidence>
<sequence>MPLHATRRAWLGALPLVVALPGAGMLSAARAQPAVPVPRTEQRTLRGPSGEYRILIGRPTGEPPATGWPVLYLLDGNAFFATAYDAVLSQGQHSDVTGVAPALVVGIGYPTDGLLDLRRRALDYTPALPRGAAAGGAAASPDGSRTGGADAFLDFVEGTLKPAINRDFPADPARQALFGHSYGGLCALHALFTRPAAFRDFLAVSPSIWFGDLAVLAGEGELPARLAGLAPPRGVFIAVGGAEQAPPEAGQDQPGADTRAARRDRRAMVDNARALAGRLATVPGLRAAFVLAEGENHASVVPTVLSRALRFALAPPG</sequence>
<proteinExistence type="inferred from homology"/>
<dbReference type="PANTHER" id="PTHR40841">
    <property type="entry name" value="SIDEROPHORE TRIACETYLFUSARININE C ESTERASE"/>
    <property type="match status" value="1"/>
</dbReference>
<comment type="catalytic activity">
    <reaction evidence="1">
        <text>2 alpha,alpha'-trehalose 6-mycolate = alpha,alpha'-trehalose 6,6'-bismycolate + alpha,alpha-trehalose</text>
        <dbReference type="Rhea" id="RHEA:23472"/>
        <dbReference type="ChEBI" id="CHEBI:16551"/>
        <dbReference type="ChEBI" id="CHEBI:18195"/>
        <dbReference type="ChEBI" id="CHEBI:18234"/>
        <dbReference type="EC" id="2.3.1.122"/>
    </reaction>
</comment>
<dbReference type="AlphaFoldDB" id="A0A9X1Y8Y9"/>
<evidence type="ECO:0000256" key="7">
    <source>
        <dbReference type="ARBA" id="ARBA00032572"/>
    </source>
</evidence>
<reference evidence="11" key="1">
    <citation type="submission" date="2022-04" db="EMBL/GenBank/DDBJ databases">
        <title>Roseomonas acroporae sp. nov., isolated from coral Acropora digitifera.</title>
        <authorList>
            <person name="Sun H."/>
        </authorList>
    </citation>
    <scope>NUCLEOTIDE SEQUENCE</scope>
    <source>
        <strain evidence="11">NAR14</strain>
    </source>
</reference>
<evidence type="ECO:0000256" key="4">
    <source>
        <dbReference type="ARBA" id="ARBA00012820"/>
    </source>
</evidence>
<keyword evidence="12" id="KW-1185">Reference proteome</keyword>
<protein>
    <recommendedName>
        <fullName evidence="7">Acyl-CoA:diacylglycerol acyltransferase</fullName>
        <ecNumber evidence="4">2.3.1.122</ecNumber>
        <ecNumber evidence="5">2.3.1.20</ecNumber>
    </recommendedName>
</protein>
<feature type="signal peptide" evidence="10">
    <location>
        <begin position="1"/>
        <end position="31"/>
    </location>
</feature>
<evidence type="ECO:0000256" key="3">
    <source>
        <dbReference type="ARBA" id="ARBA00005874"/>
    </source>
</evidence>
<evidence type="ECO:0000256" key="10">
    <source>
        <dbReference type="SAM" id="SignalP"/>
    </source>
</evidence>
<evidence type="ECO:0000313" key="11">
    <source>
        <dbReference type="EMBL" id="MCK8784307.1"/>
    </source>
</evidence>
<feature type="chain" id="PRO_5040859578" description="Acyl-CoA:diacylglycerol acyltransferase" evidence="10">
    <location>
        <begin position="32"/>
        <end position="317"/>
    </location>
</feature>
<evidence type="ECO:0000256" key="6">
    <source>
        <dbReference type="ARBA" id="ARBA00022801"/>
    </source>
</evidence>
<comment type="catalytic activity">
    <reaction evidence="8">
        <text>an acyl-CoA + a 1,2-diacyl-sn-glycerol = a triacyl-sn-glycerol + CoA</text>
        <dbReference type="Rhea" id="RHEA:10868"/>
        <dbReference type="ChEBI" id="CHEBI:17815"/>
        <dbReference type="ChEBI" id="CHEBI:57287"/>
        <dbReference type="ChEBI" id="CHEBI:58342"/>
        <dbReference type="ChEBI" id="CHEBI:64615"/>
        <dbReference type="EC" id="2.3.1.20"/>
    </reaction>
</comment>
<dbReference type="PROSITE" id="PS51318">
    <property type="entry name" value="TAT"/>
    <property type="match status" value="1"/>
</dbReference>
<dbReference type="InterPro" id="IPR029058">
    <property type="entry name" value="AB_hydrolase_fold"/>
</dbReference>
<dbReference type="Pfam" id="PF00756">
    <property type="entry name" value="Esterase"/>
    <property type="match status" value="1"/>
</dbReference>
<dbReference type="EC" id="2.3.1.20" evidence="5"/>
<evidence type="ECO:0000256" key="1">
    <source>
        <dbReference type="ARBA" id="ARBA00000697"/>
    </source>
</evidence>
<dbReference type="InterPro" id="IPR052558">
    <property type="entry name" value="Siderophore_Hydrolase_D"/>
</dbReference>
<keyword evidence="10" id="KW-0732">Signal</keyword>
<feature type="region of interest" description="Disordered" evidence="9">
    <location>
        <begin position="242"/>
        <end position="264"/>
    </location>
</feature>
<evidence type="ECO:0000256" key="8">
    <source>
        <dbReference type="ARBA" id="ARBA00048109"/>
    </source>
</evidence>
<dbReference type="EC" id="2.3.1.122" evidence="4"/>
<organism evidence="11 12">
    <name type="scientific">Roseomonas acroporae</name>
    <dbReference type="NCBI Taxonomy" id="2937791"/>
    <lineage>
        <taxon>Bacteria</taxon>
        <taxon>Pseudomonadati</taxon>
        <taxon>Pseudomonadota</taxon>
        <taxon>Alphaproteobacteria</taxon>
        <taxon>Acetobacterales</taxon>
        <taxon>Roseomonadaceae</taxon>
        <taxon>Roseomonas</taxon>
    </lineage>
</organism>
<keyword evidence="6 11" id="KW-0378">Hydrolase</keyword>
<evidence type="ECO:0000313" key="12">
    <source>
        <dbReference type="Proteomes" id="UP001139516"/>
    </source>
</evidence>
<dbReference type="PANTHER" id="PTHR40841:SF2">
    <property type="entry name" value="SIDEROPHORE-DEGRADING ESTERASE (EUROFUNG)"/>
    <property type="match status" value="1"/>
</dbReference>
<dbReference type="GO" id="GO:0050348">
    <property type="term" value="F:trehalose O-mycolyltransferase activity"/>
    <property type="evidence" value="ECO:0007669"/>
    <property type="project" value="UniProtKB-EC"/>
</dbReference>
<dbReference type="RefSeq" id="WP_248666433.1">
    <property type="nucleotide sequence ID" value="NZ_JALPRX010000029.1"/>
</dbReference>
<evidence type="ECO:0000256" key="9">
    <source>
        <dbReference type="SAM" id="MobiDB-lite"/>
    </source>
</evidence>
<evidence type="ECO:0000256" key="5">
    <source>
        <dbReference type="ARBA" id="ARBA00013244"/>
    </source>
</evidence>
<comment type="similarity">
    <text evidence="3">Belongs to the mycobacterial A85 antigen family.</text>
</comment>
<dbReference type="SUPFAM" id="SSF53474">
    <property type="entry name" value="alpha/beta-Hydrolases"/>
    <property type="match status" value="1"/>
</dbReference>
<accession>A0A9X1Y8Y9</accession>
<comment type="caution">
    <text evidence="11">The sequence shown here is derived from an EMBL/GenBank/DDBJ whole genome shotgun (WGS) entry which is preliminary data.</text>
</comment>
<dbReference type="InterPro" id="IPR006311">
    <property type="entry name" value="TAT_signal"/>
</dbReference>
<dbReference type="GO" id="GO:0004144">
    <property type="term" value="F:diacylglycerol O-acyltransferase activity"/>
    <property type="evidence" value="ECO:0007669"/>
    <property type="project" value="UniProtKB-EC"/>
</dbReference>
<dbReference type="Gene3D" id="3.40.50.1820">
    <property type="entry name" value="alpha/beta hydrolase"/>
    <property type="match status" value="1"/>
</dbReference>
<dbReference type="EMBL" id="JALPRX010000029">
    <property type="protein sequence ID" value="MCK8784307.1"/>
    <property type="molecule type" value="Genomic_DNA"/>
</dbReference>
<comment type="similarity">
    <text evidence="2">Belongs to the esterase D family.</text>
</comment>
<name>A0A9X1Y8Y9_9PROT</name>